<evidence type="ECO:0000256" key="2">
    <source>
        <dbReference type="RuleBase" id="RU003707"/>
    </source>
</evidence>
<dbReference type="InterPro" id="IPR051683">
    <property type="entry name" value="Enoyl-CoA_Hydratase/Isomerase"/>
</dbReference>
<dbReference type="SUPFAM" id="SSF52096">
    <property type="entry name" value="ClpP/crotonase"/>
    <property type="match status" value="1"/>
</dbReference>
<name>A0A1D7QK01_9SPHI</name>
<dbReference type="GO" id="GO:0003824">
    <property type="term" value="F:catalytic activity"/>
    <property type="evidence" value="ECO:0007669"/>
    <property type="project" value="InterPro"/>
</dbReference>
<dbReference type="InterPro" id="IPR001753">
    <property type="entry name" value="Enoyl-CoA_hydra/iso"/>
</dbReference>
<dbReference type="CDD" id="cd06558">
    <property type="entry name" value="crotonase-like"/>
    <property type="match status" value="1"/>
</dbReference>
<keyword evidence="4" id="KW-1185">Reference proteome</keyword>
<dbReference type="InterPro" id="IPR029045">
    <property type="entry name" value="ClpP/crotonase-like_dom_sf"/>
</dbReference>
<dbReference type="EMBL" id="CP017141">
    <property type="protein sequence ID" value="AOM79006.1"/>
    <property type="molecule type" value="Genomic_DNA"/>
</dbReference>
<dbReference type="KEGG" id="psty:BFS30_18620"/>
<dbReference type="PANTHER" id="PTHR42964:SF1">
    <property type="entry name" value="POLYKETIDE BIOSYNTHESIS ENOYL-COA HYDRATASE PKSH-RELATED"/>
    <property type="match status" value="1"/>
</dbReference>
<sequence>MTAPLVLYSVEERIATISINRPEKRNALNPELVSLLTQTLMKASEDETVKVILLKANGTTFSAGADLAYLQQLQQNTYEENLADSENLKRLFTTIYYLPKVVIAQIEGHAIAGGCGLATVCDISFAVPEASFGYTEVKLGFVPAIVSCFLLRKTSETIAKRILFTGELFSAQQALDYGLITFVTNKEDINLKVKEFALSLCTEASSNSLVVTKQLIGQTTNRELDHSLSLAVQINARVRESEDFKKGVAAFISKEKIKW</sequence>
<dbReference type="InterPro" id="IPR018376">
    <property type="entry name" value="Enoyl-CoA_hyd/isom_CS"/>
</dbReference>
<evidence type="ECO:0000256" key="1">
    <source>
        <dbReference type="ARBA" id="ARBA00005254"/>
    </source>
</evidence>
<dbReference type="Pfam" id="PF00378">
    <property type="entry name" value="ECH_1"/>
    <property type="match status" value="1"/>
</dbReference>
<protein>
    <submittedName>
        <fullName evidence="3">Methylglutaconyl-CoA hydratase</fullName>
    </submittedName>
</protein>
<dbReference type="OrthoDB" id="9775794at2"/>
<gene>
    <name evidence="3" type="ORF">BFS30_18620</name>
</gene>
<dbReference type="PANTHER" id="PTHR42964">
    <property type="entry name" value="ENOYL-COA HYDRATASE"/>
    <property type="match status" value="1"/>
</dbReference>
<proteinExistence type="inferred from homology"/>
<dbReference type="AlphaFoldDB" id="A0A1D7QK01"/>
<comment type="similarity">
    <text evidence="1 2">Belongs to the enoyl-CoA hydratase/isomerase family.</text>
</comment>
<organism evidence="3 4">
    <name type="scientific">Pedobacter steynii</name>
    <dbReference type="NCBI Taxonomy" id="430522"/>
    <lineage>
        <taxon>Bacteria</taxon>
        <taxon>Pseudomonadati</taxon>
        <taxon>Bacteroidota</taxon>
        <taxon>Sphingobacteriia</taxon>
        <taxon>Sphingobacteriales</taxon>
        <taxon>Sphingobacteriaceae</taxon>
        <taxon>Pedobacter</taxon>
    </lineage>
</organism>
<evidence type="ECO:0000313" key="3">
    <source>
        <dbReference type="EMBL" id="AOM79006.1"/>
    </source>
</evidence>
<accession>A0A1D7QK01</accession>
<dbReference type="RefSeq" id="WP_069380669.1">
    <property type="nucleotide sequence ID" value="NZ_CP017141.1"/>
</dbReference>
<evidence type="ECO:0000313" key="4">
    <source>
        <dbReference type="Proteomes" id="UP000094313"/>
    </source>
</evidence>
<dbReference type="PROSITE" id="PS00166">
    <property type="entry name" value="ENOYL_COA_HYDRATASE"/>
    <property type="match status" value="1"/>
</dbReference>
<dbReference type="Gene3D" id="3.90.226.10">
    <property type="entry name" value="2-enoyl-CoA Hydratase, Chain A, domain 1"/>
    <property type="match status" value="1"/>
</dbReference>
<reference evidence="3 4" key="1">
    <citation type="submission" date="2016-08" db="EMBL/GenBank/DDBJ databases">
        <authorList>
            <person name="Seilhamer J.J."/>
        </authorList>
    </citation>
    <scope>NUCLEOTIDE SEQUENCE [LARGE SCALE GENOMIC DNA]</scope>
    <source>
        <strain evidence="3 4">DX4</strain>
    </source>
</reference>
<dbReference type="Proteomes" id="UP000094313">
    <property type="component" value="Chromosome"/>
</dbReference>